<keyword evidence="3" id="KW-0731">Sigma factor</keyword>
<keyword evidence="2" id="KW-0805">Transcription regulation</keyword>
<name>A0A8T7LSR1_9CHLR</name>
<evidence type="ECO:0000256" key="5">
    <source>
        <dbReference type="ARBA" id="ARBA00023163"/>
    </source>
</evidence>
<dbReference type="EMBL" id="JACATZ010000001">
    <property type="protein sequence ID" value="NWJ45068.1"/>
    <property type="molecule type" value="Genomic_DNA"/>
</dbReference>
<organism evidence="8 10">
    <name type="scientific">Candidatus Chlorohelix allophototropha</name>
    <dbReference type="NCBI Taxonomy" id="3003348"/>
    <lineage>
        <taxon>Bacteria</taxon>
        <taxon>Bacillati</taxon>
        <taxon>Chloroflexota</taxon>
        <taxon>Chloroflexia</taxon>
        <taxon>Candidatus Chloroheliales</taxon>
        <taxon>Candidatus Chloroheliaceae</taxon>
        <taxon>Candidatus Chlorohelix</taxon>
    </lineage>
</organism>
<dbReference type="Proteomes" id="UP000521676">
    <property type="component" value="Unassembled WGS sequence"/>
</dbReference>
<dbReference type="NCBIfam" id="TIGR02937">
    <property type="entry name" value="sigma70-ECF"/>
    <property type="match status" value="1"/>
</dbReference>
<evidence type="ECO:0000313" key="11">
    <source>
        <dbReference type="Proteomes" id="UP001431572"/>
    </source>
</evidence>
<dbReference type="InterPro" id="IPR007627">
    <property type="entry name" value="RNA_pol_sigma70_r2"/>
</dbReference>
<dbReference type="GO" id="GO:0006352">
    <property type="term" value="P:DNA-templated transcription initiation"/>
    <property type="evidence" value="ECO:0007669"/>
    <property type="project" value="InterPro"/>
</dbReference>
<keyword evidence="5" id="KW-0804">Transcription</keyword>
<dbReference type="Proteomes" id="UP001431572">
    <property type="component" value="Chromosome 1"/>
</dbReference>
<keyword evidence="4" id="KW-0238">DNA-binding</keyword>
<evidence type="ECO:0000313" key="8">
    <source>
        <dbReference type="EMBL" id="NWJ45068.1"/>
    </source>
</evidence>
<dbReference type="InterPro" id="IPR013325">
    <property type="entry name" value="RNA_pol_sigma_r2"/>
</dbReference>
<proteinExistence type="inferred from homology"/>
<dbReference type="GO" id="GO:0016987">
    <property type="term" value="F:sigma factor activity"/>
    <property type="evidence" value="ECO:0007669"/>
    <property type="project" value="UniProtKB-KW"/>
</dbReference>
<dbReference type="Pfam" id="PF04542">
    <property type="entry name" value="Sigma70_r2"/>
    <property type="match status" value="1"/>
</dbReference>
<evidence type="ECO:0000313" key="9">
    <source>
        <dbReference type="EMBL" id="WJW66948.1"/>
    </source>
</evidence>
<dbReference type="InterPro" id="IPR014284">
    <property type="entry name" value="RNA_pol_sigma-70_dom"/>
</dbReference>
<evidence type="ECO:0000256" key="1">
    <source>
        <dbReference type="ARBA" id="ARBA00010641"/>
    </source>
</evidence>
<dbReference type="InterPro" id="IPR013249">
    <property type="entry name" value="RNA_pol_sigma70_r4_t2"/>
</dbReference>
<dbReference type="GO" id="GO:0003677">
    <property type="term" value="F:DNA binding"/>
    <property type="evidence" value="ECO:0007669"/>
    <property type="project" value="UniProtKB-KW"/>
</dbReference>
<accession>A0A8T7LSR1</accession>
<reference evidence="8 10" key="1">
    <citation type="submission" date="2020-06" db="EMBL/GenBank/DDBJ databases">
        <title>Anoxygenic phototrophic Chloroflexota member uses a Type I reaction center.</title>
        <authorList>
            <person name="Tsuji J.M."/>
            <person name="Shaw N.A."/>
            <person name="Nagashima S."/>
            <person name="Venkiteswaran J."/>
            <person name="Schiff S.L."/>
            <person name="Hanada S."/>
            <person name="Tank M."/>
            <person name="Neufeld J.D."/>
        </authorList>
    </citation>
    <scope>NUCLEOTIDE SEQUENCE [LARGE SCALE GENOMIC DNA]</scope>
    <source>
        <strain evidence="8">L227-S17</strain>
    </source>
</reference>
<dbReference type="PANTHER" id="PTHR43133:SF8">
    <property type="entry name" value="RNA POLYMERASE SIGMA FACTOR HI_1459-RELATED"/>
    <property type="match status" value="1"/>
</dbReference>
<gene>
    <name evidence="8" type="ORF">HXX08_04230</name>
    <name evidence="9" type="ORF">OZ401_000194</name>
</gene>
<dbReference type="SUPFAM" id="SSF88946">
    <property type="entry name" value="Sigma2 domain of RNA polymerase sigma factors"/>
    <property type="match status" value="1"/>
</dbReference>
<dbReference type="InterPro" id="IPR013324">
    <property type="entry name" value="RNA_pol_sigma_r3/r4-like"/>
</dbReference>
<reference evidence="9" key="2">
    <citation type="journal article" date="2024" name="Nature">
        <title>Anoxygenic phototroph of the Chloroflexota uses a type I reaction centre.</title>
        <authorList>
            <person name="Tsuji J.M."/>
            <person name="Shaw N.A."/>
            <person name="Nagashima S."/>
            <person name="Venkiteswaran J.J."/>
            <person name="Schiff S.L."/>
            <person name="Watanabe T."/>
            <person name="Fukui M."/>
            <person name="Hanada S."/>
            <person name="Tank M."/>
            <person name="Neufeld J.D."/>
        </authorList>
    </citation>
    <scope>NUCLEOTIDE SEQUENCE</scope>
    <source>
        <strain evidence="9">L227-S17</strain>
    </source>
</reference>
<protein>
    <submittedName>
        <fullName evidence="8">RNA polymerase sigma factor</fullName>
    </submittedName>
</protein>
<keyword evidence="11" id="KW-1185">Reference proteome</keyword>
<sequence>MRDTKIKLDFYYSSTILNRTNPDSCTAGEHKVGAMSDTEIFKGEVGNDWDPANFDGIINQFQPRIFRFIYSLVGEAELASDLTQDTFLSAYRHLIRRREINQNSGLPIQSPTDNMSAWLYAIARNIALSEIRRHKVVRFFSFRQKSDVNQPENDFDSLADTPALEPGGSLENRSVLTDELERAIKLVGRQKLTALLLHVDGFSYREICEITGDSLSSVKSQIFRAKESLRKALILQSTSNKLFGNEAEEQL</sequence>
<evidence type="ECO:0000313" key="10">
    <source>
        <dbReference type="Proteomes" id="UP000521676"/>
    </source>
</evidence>
<dbReference type="SUPFAM" id="SSF88659">
    <property type="entry name" value="Sigma3 and sigma4 domains of RNA polymerase sigma factors"/>
    <property type="match status" value="1"/>
</dbReference>
<dbReference type="PANTHER" id="PTHR43133">
    <property type="entry name" value="RNA POLYMERASE ECF-TYPE SIGMA FACTO"/>
    <property type="match status" value="1"/>
</dbReference>
<feature type="domain" description="RNA polymerase sigma factor 70 region 4 type 2" evidence="7">
    <location>
        <begin position="190"/>
        <end position="229"/>
    </location>
</feature>
<evidence type="ECO:0000256" key="4">
    <source>
        <dbReference type="ARBA" id="ARBA00023125"/>
    </source>
</evidence>
<evidence type="ECO:0000256" key="3">
    <source>
        <dbReference type="ARBA" id="ARBA00023082"/>
    </source>
</evidence>
<dbReference type="InterPro" id="IPR039425">
    <property type="entry name" value="RNA_pol_sigma-70-like"/>
</dbReference>
<dbReference type="EMBL" id="CP128399">
    <property type="protein sequence ID" value="WJW66948.1"/>
    <property type="molecule type" value="Genomic_DNA"/>
</dbReference>
<feature type="domain" description="RNA polymerase sigma-70 region 2" evidence="6">
    <location>
        <begin position="58"/>
        <end position="95"/>
    </location>
</feature>
<dbReference type="InterPro" id="IPR036388">
    <property type="entry name" value="WH-like_DNA-bd_sf"/>
</dbReference>
<comment type="similarity">
    <text evidence="1">Belongs to the sigma-70 factor family. ECF subfamily.</text>
</comment>
<dbReference type="Gene3D" id="1.10.10.10">
    <property type="entry name" value="Winged helix-like DNA-binding domain superfamily/Winged helix DNA-binding domain"/>
    <property type="match status" value="1"/>
</dbReference>
<evidence type="ECO:0000256" key="2">
    <source>
        <dbReference type="ARBA" id="ARBA00023015"/>
    </source>
</evidence>
<dbReference type="Pfam" id="PF08281">
    <property type="entry name" value="Sigma70_r4_2"/>
    <property type="match status" value="1"/>
</dbReference>
<evidence type="ECO:0000259" key="7">
    <source>
        <dbReference type="Pfam" id="PF08281"/>
    </source>
</evidence>
<dbReference type="RefSeq" id="WP_341468841.1">
    <property type="nucleotide sequence ID" value="NZ_CP128399.1"/>
</dbReference>
<dbReference type="AlphaFoldDB" id="A0A8T7LSR1"/>
<evidence type="ECO:0000259" key="6">
    <source>
        <dbReference type="Pfam" id="PF04542"/>
    </source>
</evidence>
<dbReference type="Gene3D" id="1.10.1740.10">
    <property type="match status" value="1"/>
</dbReference>